<evidence type="ECO:0000313" key="3">
    <source>
        <dbReference type="Proteomes" id="UP000886998"/>
    </source>
</evidence>
<feature type="signal peptide" evidence="1">
    <location>
        <begin position="1"/>
        <end position="22"/>
    </location>
</feature>
<dbReference type="AlphaFoldDB" id="A0A8X7CGZ0"/>
<reference evidence="2" key="1">
    <citation type="submission" date="2020-08" db="EMBL/GenBank/DDBJ databases">
        <title>Multicomponent nature underlies the extraordinary mechanical properties of spider dragline silk.</title>
        <authorList>
            <person name="Kono N."/>
            <person name="Nakamura H."/>
            <person name="Mori M."/>
            <person name="Yoshida Y."/>
            <person name="Ohtoshi R."/>
            <person name="Malay A.D."/>
            <person name="Moran D.A.P."/>
            <person name="Tomita M."/>
            <person name="Numata K."/>
            <person name="Arakawa K."/>
        </authorList>
    </citation>
    <scope>NUCLEOTIDE SEQUENCE</scope>
</reference>
<evidence type="ECO:0008006" key="4">
    <source>
        <dbReference type="Google" id="ProtNLM"/>
    </source>
</evidence>
<proteinExistence type="predicted"/>
<accession>A0A8X7CGZ0</accession>
<organism evidence="2 3">
    <name type="scientific">Trichonephila inaurata madagascariensis</name>
    <dbReference type="NCBI Taxonomy" id="2747483"/>
    <lineage>
        <taxon>Eukaryota</taxon>
        <taxon>Metazoa</taxon>
        <taxon>Ecdysozoa</taxon>
        <taxon>Arthropoda</taxon>
        <taxon>Chelicerata</taxon>
        <taxon>Arachnida</taxon>
        <taxon>Araneae</taxon>
        <taxon>Araneomorphae</taxon>
        <taxon>Entelegynae</taxon>
        <taxon>Araneoidea</taxon>
        <taxon>Nephilidae</taxon>
        <taxon>Trichonephila</taxon>
        <taxon>Trichonephila inaurata</taxon>
    </lineage>
</organism>
<protein>
    <recommendedName>
        <fullName evidence="4">Secreted protein</fullName>
    </recommendedName>
</protein>
<comment type="caution">
    <text evidence="2">The sequence shown here is derived from an EMBL/GenBank/DDBJ whole genome shotgun (WGS) entry which is preliminary data.</text>
</comment>
<sequence length="145" mass="15697">MTLRQVLAIFVLLSVFSGQAESAFSFSDVLNGFGNDVTSIFNKLIKQIDNDASLNPKNPKIKEAISYFINGTKYTLDEATSAINNLFKGAGDQIKRAMKDNPEKALAQGFANEVEKAGSGAENVTNYIHSHFPQTNSSQSTTPSS</sequence>
<gene>
    <name evidence="2" type="ORF">TNIN_476341</name>
</gene>
<dbReference type="OrthoDB" id="10365706at2759"/>
<keyword evidence="3" id="KW-1185">Reference proteome</keyword>
<feature type="chain" id="PRO_5036497553" description="Secreted protein" evidence="1">
    <location>
        <begin position="23"/>
        <end position="145"/>
    </location>
</feature>
<dbReference type="Proteomes" id="UP000886998">
    <property type="component" value="Unassembled WGS sequence"/>
</dbReference>
<evidence type="ECO:0000313" key="2">
    <source>
        <dbReference type="EMBL" id="GFY66411.1"/>
    </source>
</evidence>
<dbReference type="EMBL" id="BMAV01016035">
    <property type="protein sequence ID" value="GFY66411.1"/>
    <property type="molecule type" value="Genomic_DNA"/>
</dbReference>
<name>A0A8X7CGZ0_9ARAC</name>
<evidence type="ECO:0000256" key="1">
    <source>
        <dbReference type="SAM" id="SignalP"/>
    </source>
</evidence>
<keyword evidence="1" id="KW-0732">Signal</keyword>